<dbReference type="GeneID" id="104610664"/>
<dbReference type="PANTHER" id="PTHR33240:SF17">
    <property type="entry name" value="EUKARYOTIC PEPTIDE CHAIN RELEASE FACTOR GTP-BINDING SUBUNIT-LIKE"/>
    <property type="match status" value="1"/>
</dbReference>
<feature type="compositionally biased region" description="Polar residues" evidence="1">
    <location>
        <begin position="151"/>
        <end position="160"/>
    </location>
</feature>
<evidence type="ECO:0000313" key="3">
    <source>
        <dbReference type="RefSeq" id="XP_010275701.1"/>
    </source>
</evidence>
<feature type="compositionally biased region" description="Basic and acidic residues" evidence="1">
    <location>
        <begin position="171"/>
        <end position="187"/>
    </location>
</feature>
<feature type="compositionally biased region" description="Basic and acidic residues" evidence="1">
    <location>
        <begin position="26"/>
        <end position="57"/>
    </location>
</feature>
<dbReference type="KEGG" id="nnu:104610664"/>
<accession>A0A1U8B4E8</accession>
<reference evidence="3" key="1">
    <citation type="submission" date="2025-08" db="UniProtKB">
        <authorList>
            <consortium name="RefSeq"/>
        </authorList>
    </citation>
    <scope>IDENTIFICATION</scope>
</reference>
<keyword evidence="2" id="KW-1185">Reference proteome</keyword>
<dbReference type="OMA" id="IRINDFE"/>
<dbReference type="InParanoid" id="A0A1U8B4E8"/>
<dbReference type="PANTHER" id="PTHR33240">
    <property type="entry name" value="OS08G0508500 PROTEIN"/>
    <property type="match status" value="1"/>
</dbReference>
<organism evidence="2 3">
    <name type="scientific">Nelumbo nucifera</name>
    <name type="common">Sacred lotus</name>
    <dbReference type="NCBI Taxonomy" id="4432"/>
    <lineage>
        <taxon>Eukaryota</taxon>
        <taxon>Viridiplantae</taxon>
        <taxon>Streptophyta</taxon>
        <taxon>Embryophyta</taxon>
        <taxon>Tracheophyta</taxon>
        <taxon>Spermatophyta</taxon>
        <taxon>Magnoliopsida</taxon>
        <taxon>Proteales</taxon>
        <taxon>Nelumbonaceae</taxon>
        <taxon>Nelumbo</taxon>
    </lineage>
</organism>
<gene>
    <name evidence="3" type="primary">LOC104610664</name>
</gene>
<dbReference type="RefSeq" id="XP_010275701.1">
    <property type="nucleotide sequence ID" value="XM_010277399.1"/>
</dbReference>
<dbReference type="Proteomes" id="UP000189703">
    <property type="component" value="Unplaced"/>
</dbReference>
<evidence type="ECO:0000256" key="1">
    <source>
        <dbReference type="SAM" id="MobiDB-lite"/>
    </source>
</evidence>
<dbReference type="CDD" id="cd00303">
    <property type="entry name" value="retropepsin_like"/>
    <property type="match status" value="1"/>
</dbReference>
<dbReference type="Gene3D" id="2.40.70.10">
    <property type="entry name" value="Acid Proteases"/>
    <property type="match status" value="1"/>
</dbReference>
<evidence type="ECO:0000313" key="2">
    <source>
        <dbReference type="Proteomes" id="UP000189703"/>
    </source>
</evidence>
<dbReference type="AlphaFoldDB" id="A0A1U8B4E8"/>
<dbReference type="eggNOG" id="KOG0017">
    <property type="taxonomic scope" value="Eukaryota"/>
</dbReference>
<proteinExistence type="predicted"/>
<name>A0A1U8B4E8_NELNU</name>
<protein>
    <submittedName>
        <fullName evidence="3">Uncharacterized protein LOC104610664</fullName>
    </submittedName>
</protein>
<sequence length="319" mass="36442">MVANIPKDVIEFLKLADQFIGIEEEINQKSENPPEKRKREGEASTNGDNKRKKDEPARGGGKSDQSFRAPPVERKNYMPLNAKRTEILMAIKDASYVKLPPRMRGDPNTRNRNVYYHFHRDHCHSTKNCKNLRDEIEELIRHGYLKNFVLSDNKNQTGRQGEQGGDAPESNNRKNEQPQRQLPEERPVRGVIHMITGGSIVVGCTSTAVKTSACEIEREEQNPPKKPRLEEPIFFTEDDARGIQYPHDDALFIKIRINDFEVKCVLVDSGSSANILFKDAFDKLQLQESEIKPVNIPLKIQTGLSKSAHRLRSLYVLSW</sequence>
<feature type="region of interest" description="Disordered" evidence="1">
    <location>
        <begin position="151"/>
        <end position="187"/>
    </location>
</feature>
<dbReference type="InterPro" id="IPR021109">
    <property type="entry name" value="Peptidase_aspartic_dom_sf"/>
</dbReference>
<feature type="region of interest" description="Disordered" evidence="1">
    <location>
        <begin position="23"/>
        <end position="77"/>
    </location>
</feature>